<evidence type="ECO:0000259" key="1">
    <source>
        <dbReference type="Pfam" id="PF08241"/>
    </source>
</evidence>
<reference evidence="3" key="1">
    <citation type="journal article" date="2019" name="Int. J. Syst. Evol. Microbiol.">
        <title>The Global Catalogue of Microorganisms (GCM) 10K type strain sequencing project: providing services to taxonomists for standard genome sequencing and annotation.</title>
        <authorList>
            <consortium name="The Broad Institute Genomics Platform"/>
            <consortium name="The Broad Institute Genome Sequencing Center for Infectious Disease"/>
            <person name="Wu L."/>
            <person name="Ma J."/>
        </authorList>
    </citation>
    <scope>NUCLEOTIDE SEQUENCE [LARGE SCALE GENOMIC DNA]</scope>
    <source>
        <strain evidence="3">TBRC 1826</strain>
    </source>
</reference>
<comment type="caution">
    <text evidence="2">The sequence shown here is derived from an EMBL/GenBank/DDBJ whole genome shotgun (WGS) entry which is preliminary data.</text>
</comment>
<gene>
    <name evidence="2" type="ORF">ACFOVU_13845</name>
</gene>
<keyword evidence="3" id="KW-1185">Reference proteome</keyword>
<dbReference type="Proteomes" id="UP001595847">
    <property type="component" value="Unassembled WGS sequence"/>
</dbReference>
<dbReference type="CDD" id="cd02440">
    <property type="entry name" value="AdoMet_MTases"/>
    <property type="match status" value="1"/>
</dbReference>
<dbReference type="EMBL" id="JBHSBH010000009">
    <property type="protein sequence ID" value="MFC3997009.1"/>
    <property type="molecule type" value="Genomic_DNA"/>
</dbReference>
<dbReference type="Gene3D" id="3.40.50.150">
    <property type="entry name" value="Vaccinia Virus protein VP39"/>
    <property type="match status" value="1"/>
</dbReference>
<dbReference type="PANTHER" id="PTHR43861">
    <property type="entry name" value="TRANS-ACONITATE 2-METHYLTRANSFERASE-RELATED"/>
    <property type="match status" value="1"/>
</dbReference>
<evidence type="ECO:0000313" key="3">
    <source>
        <dbReference type="Proteomes" id="UP001595847"/>
    </source>
</evidence>
<name>A0ABV8FNJ1_9ACTN</name>
<feature type="domain" description="Methyltransferase type 11" evidence="1">
    <location>
        <begin position="56"/>
        <end position="154"/>
    </location>
</feature>
<dbReference type="Pfam" id="PF08241">
    <property type="entry name" value="Methyltransf_11"/>
    <property type="match status" value="1"/>
</dbReference>
<evidence type="ECO:0000313" key="2">
    <source>
        <dbReference type="EMBL" id="MFC3997009.1"/>
    </source>
</evidence>
<dbReference type="GO" id="GO:0032259">
    <property type="term" value="P:methylation"/>
    <property type="evidence" value="ECO:0007669"/>
    <property type="project" value="UniProtKB-KW"/>
</dbReference>
<dbReference type="PANTHER" id="PTHR43861:SF1">
    <property type="entry name" value="TRANS-ACONITATE 2-METHYLTRANSFERASE"/>
    <property type="match status" value="1"/>
</dbReference>
<dbReference type="InterPro" id="IPR013216">
    <property type="entry name" value="Methyltransf_11"/>
</dbReference>
<keyword evidence="2" id="KW-0489">Methyltransferase</keyword>
<accession>A0ABV8FNJ1</accession>
<proteinExistence type="predicted"/>
<organism evidence="2 3">
    <name type="scientific">Nocardiopsis sediminis</name>
    <dbReference type="NCBI Taxonomy" id="1778267"/>
    <lineage>
        <taxon>Bacteria</taxon>
        <taxon>Bacillati</taxon>
        <taxon>Actinomycetota</taxon>
        <taxon>Actinomycetes</taxon>
        <taxon>Streptosporangiales</taxon>
        <taxon>Nocardiopsidaceae</taxon>
        <taxon>Nocardiopsis</taxon>
    </lineage>
</organism>
<keyword evidence="2" id="KW-0808">Transferase</keyword>
<dbReference type="RefSeq" id="WP_378533601.1">
    <property type="nucleotide sequence ID" value="NZ_JBHSBH010000009.1"/>
</dbReference>
<dbReference type="SUPFAM" id="SSF53335">
    <property type="entry name" value="S-adenosyl-L-methionine-dependent methyltransferases"/>
    <property type="match status" value="1"/>
</dbReference>
<sequence>MSTTTTATDPAGYWDRYASGVAEATPEEALKTAFGWCQYDGHGPGDELLGDPATALELGSGRGNAVAALATKGIAATGVDVSPAQCEKAHQRWGDLPGAEFVEADVVDYLAAAATAGRRWDAIYSIWAAAWFTDPEQLLPLVLDRLEPGGRLVFSHAPPVPGSYGAQGMYAQGFKGRRVWMYRWAYEPEEWTAILRGHGFVDVDVRVVAAPDPELVGTLIGTAHRDGARGVVGL</sequence>
<protein>
    <submittedName>
        <fullName evidence="2">Class I SAM-dependent methyltransferase</fullName>
    </submittedName>
</protein>
<dbReference type="GO" id="GO:0008168">
    <property type="term" value="F:methyltransferase activity"/>
    <property type="evidence" value="ECO:0007669"/>
    <property type="project" value="UniProtKB-KW"/>
</dbReference>
<dbReference type="InterPro" id="IPR029063">
    <property type="entry name" value="SAM-dependent_MTases_sf"/>
</dbReference>